<feature type="region of interest" description="Disordered" evidence="1">
    <location>
        <begin position="161"/>
        <end position="186"/>
    </location>
</feature>
<dbReference type="EMBL" id="JBHFEH010000032">
    <property type="protein sequence ID" value="KAL2051752.1"/>
    <property type="molecule type" value="Genomic_DNA"/>
</dbReference>
<name>A0ABR4B3A3_9LECA</name>
<dbReference type="Proteomes" id="UP001590951">
    <property type="component" value="Unassembled WGS sequence"/>
</dbReference>
<feature type="region of interest" description="Disordered" evidence="1">
    <location>
        <begin position="31"/>
        <end position="70"/>
    </location>
</feature>
<keyword evidence="3" id="KW-1185">Reference proteome</keyword>
<feature type="compositionally biased region" description="Low complexity" evidence="1">
    <location>
        <begin position="31"/>
        <end position="48"/>
    </location>
</feature>
<proteinExistence type="predicted"/>
<gene>
    <name evidence="2" type="ORF">ABVK25_007908</name>
</gene>
<evidence type="ECO:0000313" key="2">
    <source>
        <dbReference type="EMBL" id="KAL2051752.1"/>
    </source>
</evidence>
<reference evidence="2 3" key="1">
    <citation type="submission" date="2024-09" db="EMBL/GenBank/DDBJ databases">
        <title>Rethinking Asexuality: The Enigmatic Case of Functional Sexual Genes in Lepraria (Stereocaulaceae).</title>
        <authorList>
            <person name="Doellman M."/>
            <person name="Sun Y."/>
            <person name="Barcenas-Pena A."/>
            <person name="Lumbsch H.T."/>
            <person name="Grewe F."/>
        </authorList>
    </citation>
    <scope>NUCLEOTIDE SEQUENCE [LARGE SCALE GENOMIC DNA]</scope>
    <source>
        <strain evidence="2 3">Grewe 0041</strain>
    </source>
</reference>
<accession>A0ABR4B3A3</accession>
<organism evidence="2 3">
    <name type="scientific">Lepraria finkii</name>
    <dbReference type="NCBI Taxonomy" id="1340010"/>
    <lineage>
        <taxon>Eukaryota</taxon>
        <taxon>Fungi</taxon>
        <taxon>Dikarya</taxon>
        <taxon>Ascomycota</taxon>
        <taxon>Pezizomycotina</taxon>
        <taxon>Lecanoromycetes</taxon>
        <taxon>OSLEUM clade</taxon>
        <taxon>Lecanoromycetidae</taxon>
        <taxon>Lecanorales</taxon>
        <taxon>Lecanorineae</taxon>
        <taxon>Stereocaulaceae</taxon>
        <taxon>Lepraria</taxon>
    </lineage>
</organism>
<comment type="caution">
    <text evidence="2">The sequence shown here is derived from an EMBL/GenBank/DDBJ whole genome shotgun (WGS) entry which is preliminary data.</text>
</comment>
<sequence length="199" mass="21046">MVAPVPQPNTTTPPTLTATQTRALLQTLLSTTQNPNAAPRPTPTTARPISAHPKATQISPRPRQPQAQQTIKIDASTRIMGHCNTIQLASPSPQEQATKIEHLVRGVLASTEKGLASVNITVQAGLNLMGSKNFVTFGSPARGAAQATEATKAQLACKEMTASKDDNKMTAAAGRKRRAESEPVDVQKLTAKKVKVEGV</sequence>
<evidence type="ECO:0000256" key="1">
    <source>
        <dbReference type="SAM" id="MobiDB-lite"/>
    </source>
</evidence>
<evidence type="ECO:0000313" key="3">
    <source>
        <dbReference type="Proteomes" id="UP001590951"/>
    </source>
</evidence>
<protein>
    <submittedName>
        <fullName evidence="2">Uncharacterized protein</fullName>
    </submittedName>
</protein>